<evidence type="ECO:0008006" key="3">
    <source>
        <dbReference type="Google" id="ProtNLM"/>
    </source>
</evidence>
<dbReference type="InterPro" id="IPR025683">
    <property type="entry name" value="Protein_beta"/>
</dbReference>
<protein>
    <recommendedName>
        <fullName evidence="3">Beta protein</fullName>
    </recommendedName>
</protein>
<dbReference type="EMBL" id="CP049218">
    <property type="protein sequence ID" value="QTG16559.1"/>
    <property type="molecule type" value="Genomic_DNA"/>
</dbReference>
<dbReference type="AlphaFoldDB" id="A0AAJ4TCZ5"/>
<dbReference type="Proteomes" id="UP000663946">
    <property type="component" value="Plasmid pQ15_94_1"/>
</dbReference>
<organism evidence="1 2">
    <name type="scientific">Agrobacterium tumefaciens</name>
    <dbReference type="NCBI Taxonomy" id="358"/>
    <lineage>
        <taxon>Bacteria</taxon>
        <taxon>Pseudomonadati</taxon>
        <taxon>Pseudomonadota</taxon>
        <taxon>Alphaproteobacteria</taxon>
        <taxon>Hyphomicrobiales</taxon>
        <taxon>Rhizobiaceae</taxon>
        <taxon>Rhizobium/Agrobacterium group</taxon>
        <taxon>Agrobacterium</taxon>
        <taxon>Agrobacterium tumefaciens complex</taxon>
    </lineage>
</organism>
<gene>
    <name evidence="1" type="ORF">G6M86_24975</name>
</gene>
<reference evidence="1" key="1">
    <citation type="submission" date="2020-02" db="EMBL/GenBank/DDBJ databases">
        <title>Unexpected conservation and global transmission of agrobacterial virulence plasmids.</title>
        <authorList>
            <person name="Weisberg A.J."/>
            <person name="Davis E.W. II"/>
            <person name="Tabima J.R."/>
            <person name="Belcher M.S."/>
            <person name="Miller M."/>
            <person name="Kuo C.-H."/>
            <person name="Loper J.E."/>
            <person name="Grunwald N.J."/>
            <person name="Putnam M.L."/>
            <person name="Chang J.H."/>
        </authorList>
    </citation>
    <scope>NUCLEOTIDE SEQUENCE</scope>
    <source>
        <strain evidence="1">Q15/94</strain>
        <plasmid evidence="1">pQ15_94_1</plasmid>
    </source>
</reference>
<sequence length="332" mass="35813">MPLNYFPILRTKAGEVDALSNLSATAKAKTLPIVRMTAGVPATFLTKMVRDLQGFPIALDGIFNFDQTGIVSHFRNLFNSLGQAGVPVIPVVRNTDNPIYIQAVSTFLGTFGGGIVVQCSLADTSNISGWIAAQGWSPGDVDLLVDVGGVAEHNPTMFAQYVGSALNAALASSHGYRRVALYSWSAPRDHGSLPSGRSLVPRRDWSLWQAVQALVSFEIHYSDNGHVHPSLEEVPGYAMANATVSVRYTIDDYWIVRKGVRVSGPTGIDMGTQYRNHARSLIAEQGFNGLSNCWGDTRVLTYAGSARGAGGRGQWAALSLNRHISHVCDRLP</sequence>
<dbReference type="RefSeq" id="WP_416333633.1">
    <property type="nucleotide sequence ID" value="NZ_CP049218.1"/>
</dbReference>
<keyword evidence="1" id="KW-0614">Plasmid</keyword>
<evidence type="ECO:0000313" key="2">
    <source>
        <dbReference type="Proteomes" id="UP000663946"/>
    </source>
</evidence>
<evidence type="ECO:0000313" key="1">
    <source>
        <dbReference type="EMBL" id="QTG16559.1"/>
    </source>
</evidence>
<dbReference type="Pfam" id="PF14350">
    <property type="entry name" value="Beta_protein"/>
    <property type="match status" value="1"/>
</dbReference>
<name>A0AAJ4TCZ5_AGRTU</name>
<geneLocation type="plasmid" evidence="1 2">
    <name>pQ15_94_1</name>
</geneLocation>
<accession>A0AAJ4TCZ5</accession>
<proteinExistence type="predicted"/>